<gene>
    <name evidence="2" type="ORF">BCF74_10267</name>
</gene>
<dbReference type="RefSeq" id="WP_106296221.1">
    <property type="nucleotide sequence ID" value="NZ_PVTI01000002.1"/>
</dbReference>
<comment type="caution">
    <text evidence="2">The sequence shown here is derived from an EMBL/GenBank/DDBJ whole genome shotgun (WGS) entry which is preliminary data.</text>
</comment>
<evidence type="ECO:0000313" key="2">
    <source>
        <dbReference type="EMBL" id="PRY63236.1"/>
    </source>
</evidence>
<name>A0A2T0UZ97_9MICO</name>
<dbReference type="AlphaFoldDB" id="A0A2T0UZ97"/>
<dbReference type="PANTHER" id="PTHR45947:SF3">
    <property type="entry name" value="SULFOQUINOVOSYL TRANSFERASE SQD2"/>
    <property type="match status" value="1"/>
</dbReference>
<dbReference type="Pfam" id="PF13692">
    <property type="entry name" value="Glyco_trans_1_4"/>
    <property type="match status" value="1"/>
</dbReference>
<dbReference type="InterPro" id="IPR050194">
    <property type="entry name" value="Glycosyltransferase_grp1"/>
</dbReference>
<sequence>MPTLSVVLPGVLPVDEAGRVAIDDKTMSGLTRLADHWPGMLVAASVPGPPSSAGVSDRWHRLGDLPFEVFTDKHILGAATRPLPDLILAPYLPATAALGAVPHLLVPVLEFAPEALAAEHSRSADVVSSTRPRVGAWRQGRETDALVRRVRGVQCNGHPAHDRFSSIARSALLYFDSRITRQHLDDARAAVRNPPRQTVRLCFSGRLIAAKGPRFAIELSSRLRSHGVDVETTVLGTGTQLDELRAIAGKEVTFRGHLPFDPDWTTFVRDNVDLMVLPHPFGDPSGTYLESAGCGVPPLGFDNAALKALVRRHGLGWAVQTSDATALERAAVNILDNPAQWTARREAGLAFMDQHDVDTTSARRVEHLTSLL</sequence>
<dbReference type="PANTHER" id="PTHR45947">
    <property type="entry name" value="SULFOQUINOVOSYL TRANSFERASE SQD2"/>
    <property type="match status" value="1"/>
</dbReference>
<accession>A0A2T0UZ97</accession>
<evidence type="ECO:0000313" key="3">
    <source>
        <dbReference type="Proteomes" id="UP000237822"/>
    </source>
</evidence>
<dbReference type="SUPFAM" id="SSF53756">
    <property type="entry name" value="UDP-Glycosyltransferase/glycogen phosphorylase"/>
    <property type="match status" value="1"/>
</dbReference>
<proteinExistence type="predicted"/>
<dbReference type="EMBL" id="PVTI01000002">
    <property type="protein sequence ID" value="PRY63236.1"/>
    <property type="molecule type" value="Genomic_DNA"/>
</dbReference>
<keyword evidence="2" id="KW-0808">Transferase</keyword>
<protein>
    <recommendedName>
        <fullName evidence="1">D-inositol 3-phosphate glycosyltransferase</fullName>
    </recommendedName>
</protein>
<dbReference type="Gene3D" id="3.40.50.2000">
    <property type="entry name" value="Glycogen Phosphorylase B"/>
    <property type="match status" value="1"/>
</dbReference>
<organism evidence="2 3">
    <name type="scientific">Knoellia remsis</name>
    <dbReference type="NCBI Taxonomy" id="407159"/>
    <lineage>
        <taxon>Bacteria</taxon>
        <taxon>Bacillati</taxon>
        <taxon>Actinomycetota</taxon>
        <taxon>Actinomycetes</taxon>
        <taxon>Micrococcales</taxon>
        <taxon>Intrasporangiaceae</taxon>
        <taxon>Knoellia</taxon>
    </lineage>
</organism>
<keyword evidence="3" id="KW-1185">Reference proteome</keyword>
<reference evidence="2 3" key="1">
    <citation type="submission" date="2018-03" db="EMBL/GenBank/DDBJ databases">
        <title>Genomic Encyclopedia of Archaeal and Bacterial Type Strains, Phase II (KMG-II): from individual species to whole genera.</title>
        <authorList>
            <person name="Goeker M."/>
        </authorList>
    </citation>
    <scope>NUCLEOTIDE SEQUENCE [LARGE SCALE GENOMIC DNA]</scope>
    <source>
        <strain evidence="2 3">ATCC BAA-1496</strain>
    </source>
</reference>
<dbReference type="Proteomes" id="UP000237822">
    <property type="component" value="Unassembled WGS sequence"/>
</dbReference>
<evidence type="ECO:0000256" key="1">
    <source>
        <dbReference type="ARBA" id="ARBA00021292"/>
    </source>
</evidence>
<dbReference type="GO" id="GO:0016757">
    <property type="term" value="F:glycosyltransferase activity"/>
    <property type="evidence" value="ECO:0007669"/>
    <property type="project" value="TreeGrafter"/>
</dbReference>